<organism evidence="1 2">
    <name type="scientific">Scophthalmus maximus</name>
    <name type="common">Turbot</name>
    <name type="synonym">Psetta maxima</name>
    <dbReference type="NCBI Taxonomy" id="52904"/>
    <lineage>
        <taxon>Eukaryota</taxon>
        <taxon>Metazoa</taxon>
        <taxon>Chordata</taxon>
        <taxon>Craniata</taxon>
        <taxon>Vertebrata</taxon>
        <taxon>Euteleostomi</taxon>
        <taxon>Actinopterygii</taxon>
        <taxon>Neopterygii</taxon>
        <taxon>Teleostei</taxon>
        <taxon>Neoteleostei</taxon>
        <taxon>Acanthomorphata</taxon>
        <taxon>Carangaria</taxon>
        <taxon>Pleuronectiformes</taxon>
        <taxon>Pleuronectoidei</taxon>
        <taxon>Scophthalmidae</taxon>
        <taxon>Scophthalmus</taxon>
    </lineage>
</organism>
<name>A0A6A4T6B5_SCOMX</name>
<reference evidence="1 2" key="1">
    <citation type="submission" date="2019-06" db="EMBL/GenBank/DDBJ databases">
        <title>Draft genomes of female and male turbot (Scophthalmus maximus).</title>
        <authorList>
            <person name="Xu H."/>
            <person name="Xu X.-W."/>
            <person name="Shao C."/>
            <person name="Chen S."/>
        </authorList>
    </citation>
    <scope>NUCLEOTIDE SEQUENCE [LARGE SCALE GENOMIC DNA]</scope>
    <source>
        <strain evidence="1">Ysfricsl-2016a</strain>
        <tissue evidence="1">Blood</tissue>
    </source>
</reference>
<dbReference type="EMBL" id="VEVO01000008">
    <property type="protein sequence ID" value="KAF0038704.1"/>
    <property type="molecule type" value="Genomic_DNA"/>
</dbReference>
<dbReference type="AlphaFoldDB" id="A0A6A4T6B5"/>
<comment type="caution">
    <text evidence="1">The sequence shown here is derived from an EMBL/GenBank/DDBJ whole genome shotgun (WGS) entry which is preliminary data.</text>
</comment>
<accession>A0A6A4T6B5</accession>
<evidence type="ECO:0000313" key="1">
    <source>
        <dbReference type="EMBL" id="KAF0038704.1"/>
    </source>
</evidence>
<sequence length="141" mass="16258">MSWSKVKRKVDDEHRLFQEKLEMDSVFVEFRGTFLICKEKIAVLKEYKFLLLLLDCELLLMLRNNWEQKGHFASMKITYLTHGCAVRVCVWIPVMCGAHRQCKPNQCLSLLYEFAVEAVGDGAERNVGNASKASCILRSHC</sequence>
<protein>
    <submittedName>
        <fullName evidence="1">Uncharacterized protein</fullName>
    </submittedName>
</protein>
<gene>
    <name evidence="1" type="ORF">F2P81_009188</name>
</gene>
<evidence type="ECO:0000313" key="2">
    <source>
        <dbReference type="Proteomes" id="UP000438429"/>
    </source>
</evidence>
<proteinExistence type="predicted"/>
<dbReference type="Proteomes" id="UP000438429">
    <property type="component" value="Unassembled WGS sequence"/>
</dbReference>